<sequence>MPCNAMGLILPLWILIQKNQSLANSTREKDDGLLWKDESTYSKYFTMLKMGLADGGCLECHATRWA</sequence>
<reference evidence="2 3" key="1">
    <citation type="submission" date="2024-10" db="EMBL/GenBank/DDBJ databases">
        <title>Updated reference genomes for cyclostephanoid diatoms.</title>
        <authorList>
            <person name="Roberts W.R."/>
            <person name="Alverson A.J."/>
        </authorList>
    </citation>
    <scope>NUCLEOTIDE SEQUENCE [LARGE SCALE GENOMIC DNA]</scope>
    <source>
        <strain evidence="2 3">AJA276-08</strain>
    </source>
</reference>
<comment type="caution">
    <text evidence="2">The sequence shown here is derived from an EMBL/GenBank/DDBJ whole genome shotgun (WGS) entry which is preliminary data.</text>
</comment>
<evidence type="ECO:0000313" key="2">
    <source>
        <dbReference type="EMBL" id="KAL3769791.1"/>
    </source>
</evidence>
<evidence type="ECO:0000256" key="1">
    <source>
        <dbReference type="SAM" id="SignalP"/>
    </source>
</evidence>
<dbReference type="Proteomes" id="UP001530315">
    <property type="component" value="Unassembled WGS sequence"/>
</dbReference>
<gene>
    <name evidence="2" type="ORF">ACHAW5_007623</name>
</gene>
<organism evidence="2 3">
    <name type="scientific">Stephanodiscus triporus</name>
    <dbReference type="NCBI Taxonomy" id="2934178"/>
    <lineage>
        <taxon>Eukaryota</taxon>
        <taxon>Sar</taxon>
        <taxon>Stramenopiles</taxon>
        <taxon>Ochrophyta</taxon>
        <taxon>Bacillariophyta</taxon>
        <taxon>Coscinodiscophyceae</taxon>
        <taxon>Thalassiosirophycidae</taxon>
        <taxon>Stephanodiscales</taxon>
        <taxon>Stephanodiscaceae</taxon>
        <taxon>Stephanodiscus</taxon>
    </lineage>
</organism>
<protein>
    <submittedName>
        <fullName evidence="2">Uncharacterized protein</fullName>
    </submittedName>
</protein>
<keyword evidence="1" id="KW-0732">Signal</keyword>
<name>A0ABD3N6A7_9STRA</name>
<keyword evidence="3" id="KW-1185">Reference proteome</keyword>
<dbReference type="EMBL" id="JALLAZ020001645">
    <property type="protein sequence ID" value="KAL3769791.1"/>
    <property type="molecule type" value="Genomic_DNA"/>
</dbReference>
<accession>A0ABD3N6A7</accession>
<feature type="chain" id="PRO_5044864036" evidence="1">
    <location>
        <begin position="24"/>
        <end position="66"/>
    </location>
</feature>
<dbReference type="AlphaFoldDB" id="A0ABD3N6A7"/>
<proteinExistence type="predicted"/>
<feature type="signal peptide" evidence="1">
    <location>
        <begin position="1"/>
        <end position="23"/>
    </location>
</feature>
<evidence type="ECO:0000313" key="3">
    <source>
        <dbReference type="Proteomes" id="UP001530315"/>
    </source>
</evidence>